<organism evidence="2 3">
    <name type="scientific">Symplocastrum torsivum CPER-KK1</name>
    <dbReference type="NCBI Taxonomy" id="450513"/>
    <lineage>
        <taxon>Bacteria</taxon>
        <taxon>Bacillati</taxon>
        <taxon>Cyanobacteriota</taxon>
        <taxon>Cyanophyceae</taxon>
        <taxon>Oscillatoriophycideae</taxon>
        <taxon>Oscillatoriales</taxon>
        <taxon>Microcoleaceae</taxon>
        <taxon>Symplocastrum</taxon>
    </lineage>
</organism>
<protein>
    <submittedName>
        <fullName evidence="2">Alcohol dehydrogenase catalytic domain-containing protein</fullName>
    </submittedName>
</protein>
<dbReference type="SUPFAM" id="SSF50129">
    <property type="entry name" value="GroES-like"/>
    <property type="match status" value="1"/>
</dbReference>
<name>A0A951PMQ1_9CYAN</name>
<reference evidence="2" key="1">
    <citation type="submission" date="2021-05" db="EMBL/GenBank/DDBJ databases">
        <authorList>
            <person name="Pietrasiak N."/>
            <person name="Ward R."/>
            <person name="Stajich J.E."/>
            <person name="Kurbessoian T."/>
        </authorList>
    </citation>
    <scope>NUCLEOTIDE SEQUENCE</scope>
    <source>
        <strain evidence="2">CPER-KK1</strain>
    </source>
</reference>
<sequence length="41" mass="4081">MSSKGIFPNSPIPVPCIPGVEATGIVAAIGDEVSEVKVGIT</sequence>
<accession>A0A951PMQ1</accession>
<dbReference type="InterPro" id="IPR011032">
    <property type="entry name" value="GroES-like_sf"/>
</dbReference>
<evidence type="ECO:0000313" key="2">
    <source>
        <dbReference type="EMBL" id="MBW4546835.1"/>
    </source>
</evidence>
<proteinExistence type="predicted"/>
<dbReference type="Proteomes" id="UP000753908">
    <property type="component" value="Unassembled WGS sequence"/>
</dbReference>
<dbReference type="Gene3D" id="3.90.180.10">
    <property type="entry name" value="Medium-chain alcohol dehydrogenases, catalytic domain"/>
    <property type="match status" value="1"/>
</dbReference>
<dbReference type="InterPro" id="IPR013154">
    <property type="entry name" value="ADH-like_N"/>
</dbReference>
<dbReference type="EMBL" id="JAHHIF010000030">
    <property type="protein sequence ID" value="MBW4546835.1"/>
    <property type="molecule type" value="Genomic_DNA"/>
</dbReference>
<evidence type="ECO:0000259" key="1">
    <source>
        <dbReference type="Pfam" id="PF08240"/>
    </source>
</evidence>
<reference evidence="2" key="2">
    <citation type="journal article" date="2022" name="Microbiol. Resour. Announc.">
        <title>Metagenome Sequencing to Explore Phylogenomics of Terrestrial Cyanobacteria.</title>
        <authorList>
            <person name="Ward R.D."/>
            <person name="Stajich J.E."/>
            <person name="Johansen J.R."/>
            <person name="Huntemann M."/>
            <person name="Clum A."/>
            <person name="Foster B."/>
            <person name="Foster B."/>
            <person name="Roux S."/>
            <person name="Palaniappan K."/>
            <person name="Varghese N."/>
            <person name="Mukherjee S."/>
            <person name="Reddy T.B.K."/>
            <person name="Daum C."/>
            <person name="Copeland A."/>
            <person name="Chen I.A."/>
            <person name="Ivanova N.N."/>
            <person name="Kyrpides N.C."/>
            <person name="Shapiro N."/>
            <person name="Eloe-Fadrosh E.A."/>
            <person name="Pietrasiak N."/>
        </authorList>
    </citation>
    <scope>NUCLEOTIDE SEQUENCE</scope>
    <source>
        <strain evidence="2">CPER-KK1</strain>
    </source>
</reference>
<feature type="domain" description="Alcohol dehydrogenase-like N-terminal" evidence="1">
    <location>
        <begin position="12"/>
        <end position="39"/>
    </location>
</feature>
<evidence type="ECO:0000313" key="3">
    <source>
        <dbReference type="Proteomes" id="UP000753908"/>
    </source>
</evidence>
<gene>
    <name evidence="2" type="ORF">KME25_20680</name>
</gene>
<dbReference type="Pfam" id="PF08240">
    <property type="entry name" value="ADH_N"/>
    <property type="match status" value="1"/>
</dbReference>
<dbReference type="AlphaFoldDB" id="A0A951PMQ1"/>
<comment type="caution">
    <text evidence="2">The sequence shown here is derived from an EMBL/GenBank/DDBJ whole genome shotgun (WGS) entry which is preliminary data.</text>
</comment>